<accession>A0A7J8DGH4</accession>
<comment type="function">
    <text evidence="9">Has antibacterial activity.</text>
</comment>
<feature type="chain" id="PRO_5029950491" description="Beta-defensin" evidence="9">
    <location>
        <begin position="18"/>
        <end position="71"/>
    </location>
</feature>
<dbReference type="OrthoDB" id="9534975at2759"/>
<protein>
    <recommendedName>
        <fullName evidence="9">Beta-defensin</fullName>
    </recommendedName>
</protein>
<keyword evidence="4 9" id="KW-0929">Antimicrobial</keyword>
<comment type="subcellular location">
    <subcellularLocation>
        <location evidence="1 9">Secreted</location>
    </subcellularLocation>
</comment>
<sequence length="71" mass="7917">MKLVLLVLTVTMPLAQVIPVKKCWGKLGRCRIMCEEGELFYILCNAEAKCCVNPKYVAINTGFSNYTGSLE</sequence>
<keyword evidence="7 9" id="KW-0044">Antibiotic</keyword>
<evidence type="ECO:0000313" key="11">
    <source>
        <dbReference type="EMBL" id="KAF6422109.1"/>
    </source>
</evidence>
<keyword evidence="8" id="KW-1015">Disulfide bond</keyword>
<evidence type="ECO:0000256" key="6">
    <source>
        <dbReference type="ARBA" id="ARBA00022940"/>
    </source>
</evidence>
<dbReference type="AlphaFoldDB" id="A0A7J8DGH4"/>
<dbReference type="GO" id="GO:0042742">
    <property type="term" value="P:defense response to bacterium"/>
    <property type="evidence" value="ECO:0007669"/>
    <property type="project" value="UniProtKB-UniRule"/>
</dbReference>
<dbReference type="InterPro" id="IPR050544">
    <property type="entry name" value="Beta-defensin"/>
</dbReference>
<evidence type="ECO:0000256" key="4">
    <source>
        <dbReference type="ARBA" id="ARBA00022529"/>
    </source>
</evidence>
<feature type="signal peptide" evidence="9">
    <location>
        <begin position="1"/>
        <end position="17"/>
    </location>
</feature>
<keyword evidence="3 9" id="KW-0964">Secreted</keyword>
<comment type="similarity">
    <text evidence="2 9">Belongs to the beta-defensin family.</text>
</comment>
<proteinExistence type="inferred from homology"/>
<evidence type="ECO:0000256" key="3">
    <source>
        <dbReference type="ARBA" id="ARBA00022525"/>
    </source>
</evidence>
<organism evidence="11 12">
    <name type="scientific">Rousettus aegyptiacus</name>
    <name type="common">Egyptian fruit bat</name>
    <name type="synonym">Pteropus aegyptiacus</name>
    <dbReference type="NCBI Taxonomy" id="9407"/>
    <lineage>
        <taxon>Eukaryota</taxon>
        <taxon>Metazoa</taxon>
        <taxon>Chordata</taxon>
        <taxon>Craniata</taxon>
        <taxon>Vertebrata</taxon>
        <taxon>Euteleostomi</taxon>
        <taxon>Mammalia</taxon>
        <taxon>Eutheria</taxon>
        <taxon>Laurasiatheria</taxon>
        <taxon>Chiroptera</taxon>
        <taxon>Yinpterochiroptera</taxon>
        <taxon>Pteropodoidea</taxon>
        <taxon>Pteropodidae</taxon>
        <taxon>Rousettinae</taxon>
        <taxon>Rousettus</taxon>
    </lineage>
</organism>
<dbReference type="Gene3D" id="3.10.360.10">
    <property type="entry name" value="Antimicrobial Peptide, Beta-defensin 2, Chain A"/>
    <property type="match status" value="1"/>
</dbReference>
<comment type="caution">
    <text evidence="11">The sequence shown here is derived from an EMBL/GenBank/DDBJ whole genome shotgun (WGS) entry which is preliminary data.</text>
</comment>
<dbReference type="InterPro" id="IPR025933">
    <property type="entry name" value="Beta_defensin_dom"/>
</dbReference>
<reference evidence="11 12" key="1">
    <citation type="journal article" date="2020" name="Nature">
        <title>Six reference-quality genomes reveal evolution of bat adaptations.</title>
        <authorList>
            <person name="Jebb D."/>
            <person name="Huang Z."/>
            <person name="Pippel M."/>
            <person name="Hughes G.M."/>
            <person name="Lavrichenko K."/>
            <person name="Devanna P."/>
            <person name="Winkler S."/>
            <person name="Jermiin L.S."/>
            <person name="Skirmuntt E.C."/>
            <person name="Katzourakis A."/>
            <person name="Burkitt-Gray L."/>
            <person name="Ray D.A."/>
            <person name="Sullivan K.A.M."/>
            <person name="Roscito J.G."/>
            <person name="Kirilenko B.M."/>
            <person name="Davalos L.M."/>
            <person name="Corthals A.P."/>
            <person name="Power M.L."/>
            <person name="Jones G."/>
            <person name="Ransome R.D."/>
            <person name="Dechmann D.K.N."/>
            <person name="Locatelli A.G."/>
            <person name="Puechmaille S.J."/>
            <person name="Fedrigo O."/>
            <person name="Jarvis E.D."/>
            <person name="Hiller M."/>
            <person name="Vernes S.C."/>
            <person name="Myers E.W."/>
            <person name="Teeling E.C."/>
        </authorList>
    </citation>
    <scope>NUCLEOTIDE SEQUENCE [LARGE SCALE GENOMIC DNA]</scope>
    <source>
        <strain evidence="11">MRouAeg1</strain>
        <tissue evidence="11">Muscle</tissue>
    </source>
</reference>
<evidence type="ECO:0000256" key="5">
    <source>
        <dbReference type="ARBA" id="ARBA00022729"/>
    </source>
</evidence>
<dbReference type="EMBL" id="JACASE010000012">
    <property type="protein sequence ID" value="KAF6422109.1"/>
    <property type="molecule type" value="Genomic_DNA"/>
</dbReference>
<feature type="domain" description="Beta-defensin" evidence="10">
    <location>
        <begin position="22"/>
        <end position="51"/>
    </location>
</feature>
<gene>
    <name evidence="11" type="ORF">HJG63_003784</name>
</gene>
<evidence type="ECO:0000256" key="8">
    <source>
        <dbReference type="ARBA" id="ARBA00023157"/>
    </source>
</evidence>
<keyword evidence="5 9" id="KW-0732">Signal</keyword>
<evidence type="ECO:0000256" key="1">
    <source>
        <dbReference type="ARBA" id="ARBA00004613"/>
    </source>
</evidence>
<evidence type="ECO:0000256" key="9">
    <source>
        <dbReference type="RuleBase" id="RU231113"/>
    </source>
</evidence>
<dbReference type="GO" id="GO:0005576">
    <property type="term" value="C:extracellular region"/>
    <property type="evidence" value="ECO:0007669"/>
    <property type="project" value="UniProtKB-SubCell"/>
</dbReference>
<evidence type="ECO:0000313" key="12">
    <source>
        <dbReference type="Proteomes" id="UP000593571"/>
    </source>
</evidence>
<dbReference type="PANTHER" id="PTHR15001">
    <property type="entry name" value="BETA-DEFENSIN 123-RELATED"/>
    <property type="match status" value="1"/>
</dbReference>
<dbReference type="Proteomes" id="UP000593571">
    <property type="component" value="Unassembled WGS sequence"/>
</dbReference>
<dbReference type="GO" id="GO:0045087">
    <property type="term" value="P:innate immune response"/>
    <property type="evidence" value="ECO:0007669"/>
    <property type="project" value="InterPro"/>
</dbReference>
<evidence type="ECO:0000256" key="2">
    <source>
        <dbReference type="ARBA" id="ARBA00007371"/>
    </source>
</evidence>
<evidence type="ECO:0000256" key="7">
    <source>
        <dbReference type="ARBA" id="ARBA00023022"/>
    </source>
</evidence>
<evidence type="ECO:0000259" key="10">
    <source>
        <dbReference type="Pfam" id="PF13841"/>
    </source>
</evidence>
<keyword evidence="6 9" id="KW-0211">Defensin</keyword>
<name>A0A7J8DGH4_ROUAE</name>
<dbReference type="KEGG" id="ray:107512858"/>
<dbReference type="PANTHER" id="PTHR15001:SF8">
    <property type="entry name" value="BETA-DEFENSIN 121"/>
    <property type="match status" value="1"/>
</dbReference>
<keyword evidence="12" id="KW-1185">Reference proteome</keyword>
<dbReference type="Pfam" id="PF13841">
    <property type="entry name" value="Defensin_beta_2"/>
    <property type="match status" value="1"/>
</dbReference>